<feature type="domain" description="ATPase AAA-type core" evidence="1">
    <location>
        <begin position="47"/>
        <end position="292"/>
    </location>
</feature>
<dbReference type="Gene3D" id="3.40.50.300">
    <property type="entry name" value="P-loop containing nucleotide triphosphate hydrolases"/>
    <property type="match status" value="1"/>
</dbReference>
<dbReference type="Proteomes" id="UP000474104">
    <property type="component" value="Unassembled WGS sequence"/>
</dbReference>
<dbReference type="InterPro" id="IPR051396">
    <property type="entry name" value="Bact_Antivir_Def_Nuclease"/>
</dbReference>
<dbReference type="EMBL" id="VIRB01000107">
    <property type="protein sequence ID" value="NDO70383.1"/>
    <property type="molecule type" value="Genomic_DNA"/>
</dbReference>
<dbReference type="GO" id="GO:0016887">
    <property type="term" value="F:ATP hydrolysis activity"/>
    <property type="evidence" value="ECO:0007669"/>
    <property type="project" value="InterPro"/>
</dbReference>
<dbReference type="GO" id="GO:0005524">
    <property type="term" value="F:ATP binding"/>
    <property type="evidence" value="ECO:0007669"/>
    <property type="project" value="InterPro"/>
</dbReference>
<dbReference type="InterPro" id="IPR003959">
    <property type="entry name" value="ATPase_AAA_core"/>
</dbReference>
<dbReference type="RefSeq" id="WP_004078180.1">
    <property type="nucleotide sequence ID" value="NZ_VIRB01000107.1"/>
</dbReference>
<name>A0A9X5CBR7_9FIRM</name>
<dbReference type="AlphaFoldDB" id="A0A9X5CBR7"/>
<dbReference type="OrthoDB" id="9801813at2"/>
<evidence type="ECO:0000259" key="1">
    <source>
        <dbReference type="Pfam" id="PF13304"/>
    </source>
</evidence>
<accession>A0A9X5CBR7</accession>
<comment type="caution">
    <text evidence="2">The sequence shown here is derived from an EMBL/GenBank/DDBJ whole genome shotgun (WGS) entry which is preliminary data.</text>
</comment>
<dbReference type="PANTHER" id="PTHR43581:SF2">
    <property type="entry name" value="EXCINUCLEASE ATPASE SUBUNIT"/>
    <property type="match status" value="1"/>
</dbReference>
<dbReference type="GO" id="GO:0006302">
    <property type="term" value="P:double-strand break repair"/>
    <property type="evidence" value="ECO:0007669"/>
    <property type="project" value="InterPro"/>
</dbReference>
<organism evidence="2 3">
    <name type="scientific">Schaedlerella arabinosiphila</name>
    <dbReference type="NCBI Taxonomy" id="2044587"/>
    <lineage>
        <taxon>Bacteria</taxon>
        <taxon>Bacillati</taxon>
        <taxon>Bacillota</taxon>
        <taxon>Clostridia</taxon>
        <taxon>Lachnospirales</taxon>
        <taxon>Lachnospiraceae</taxon>
        <taxon>Schaedlerella</taxon>
    </lineage>
</organism>
<dbReference type="InterPro" id="IPR027417">
    <property type="entry name" value="P-loop_NTPase"/>
</dbReference>
<dbReference type="Pfam" id="PF13304">
    <property type="entry name" value="AAA_21"/>
    <property type="match status" value="1"/>
</dbReference>
<gene>
    <name evidence="2" type="ORF">FMM80_17730</name>
</gene>
<reference evidence="2 3" key="1">
    <citation type="submission" date="2019-07" db="EMBL/GenBank/DDBJ databases">
        <title>Draft genome sequences of 15 bacterial species constituting the stable defined intestinal microbiota of the GM15 gnotobiotic mouse model.</title>
        <authorList>
            <person name="Elie C."/>
            <person name="Mathieu A."/>
            <person name="Saliou A."/>
            <person name="Darnaud M."/>
            <person name="Leulier F."/>
            <person name="Tamellini A."/>
        </authorList>
    </citation>
    <scope>NUCLEOTIDE SEQUENCE [LARGE SCALE GENOMIC DNA]</scope>
    <source>
        <strain evidence="3">ASF 502</strain>
    </source>
</reference>
<protein>
    <submittedName>
        <fullName evidence="2">AAA family ATPase</fullName>
    </submittedName>
</protein>
<dbReference type="CDD" id="cd00267">
    <property type="entry name" value="ABC_ATPase"/>
    <property type="match status" value="1"/>
</dbReference>
<proteinExistence type="predicted"/>
<dbReference type="SUPFAM" id="SSF52540">
    <property type="entry name" value="P-loop containing nucleoside triphosphate hydrolases"/>
    <property type="match status" value="1"/>
</dbReference>
<dbReference type="PANTHER" id="PTHR43581">
    <property type="entry name" value="ATP/GTP PHOSPHATASE"/>
    <property type="match status" value="1"/>
</dbReference>
<sequence length="366" mass="42063">MAIKSIEVMNVMVFGQQWRNHNDDCKAGIKAGDISQDAFQLKFCDGINVLIGENGVGKTTLLKMIYAATQWSNEQTDERKKKRLLYFFSDHLKDSESLKNTVNKEDVCYYKVSDGEHSFEDSFSHNGIFHYDEWQGLNIQSVFIPTTEMLSHSKGFLAMNQKYSMPFDGTQIDIIVNASLPETREVPAVMSGILKKISDAIDGTVILEDDAFYVVKKDGRKIDFSLEAEGLRKLGLLWKLIRNGLLENGTVLLWDEPEANLNPELYPLVAEILLELQRNDVQIFAATHNYNLAKYLEIRRTEKEQVMFHNLYKVSSELPDVLQKLYPEQDIYRDEIHSKSAYKMEELEPNHIMIADGKLLDEVYNQ</sequence>
<evidence type="ECO:0000313" key="2">
    <source>
        <dbReference type="EMBL" id="NDO70383.1"/>
    </source>
</evidence>
<evidence type="ECO:0000313" key="3">
    <source>
        <dbReference type="Proteomes" id="UP000474104"/>
    </source>
</evidence>